<dbReference type="PANTHER" id="PTHR33495:SF15">
    <property type="entry name" value="STAS DOMAIN-CONTAINING PROTEIN"/>
    <property type="match status" value="1"/>
</dbReference>
<dbReference type="Gene3D" id="3.30.750.24">
    <property type="entry name" value="STAS domain"/>
    <property type="match status" value="1"/>
</dbReference>
<dbReference type="PANTHER" id="PTHR33495">
    <property type="entry name" value="ANTI-SIGMA FACTOR ANTAGONIST TM_1081-RELATED-RELATED"/>
    <property type="match status" value="1"/>
</dbReference>
<evidence type="ECO:0000313" key="5">
    <source>
        <dbReference type="Proteomes" id="UP000218890"/>
    </source>
</evidence>
<dbReference type="InterPro" id="IPR036513">
    <property type="entry name" value="STAS_dom_sf"/>
</dbReference>
<gene>
    <name evidence="4" type="ORF">HH1059_22900</name>
</gene>
<evidence type="ECO:0000259" key="3">
    <source>
        <dbReference type="PROSITE" id="PS50801"/>
    </source>
</evidence>
<evidence type="ECO:0000256" key="2">
    <source>
        <dbReference type="RuleBase" id="RU003749"/>
    </source>
</evidence>
<dbReference type="PROSITE" id="PS50801">
    <property type="entry name" value="STAS"/>
    <property type="match status" value="1"/>
</dbReference>
<name>A0A0X8X689_HALHR</name>
<dbReference type="GO" id="GO:0043856">
    <property type="term" value="F:anti-sigma factor antagonist activity"/>
    <property type="evidence" value="ECO:0007669"/>
    <property type="project" value="InterPro"/>
</dbReference>
<dbReference type="Pfam" id="PF01740">
    <property type="entry name" value="STAS"/>
    <property type="match status" value="1"/>
</dbReference>
<dbReference type="AlphaFoldDB" id="A0A0X8X689"/>
<evidence type="ECO:0000313" key="4">
    <source>
        <dbReference type="EMBL" id="BAU56360.1"/>
    </source>
</evidence>
<dbReference type="CDD" id="cd07043">
    <property type="entry name" value="STAS_anti-anti-sigma_factors"/>
    <property type="match status" value="1"/>
</dbReference>
<organism evidence="4 5">
    <name type="scientific">Halorhodospira halochloris</name>
    <name type="common">Ectothiorhodospira halochloris</name>
    <dbReference type="NCBI Taxonomy" id="1052"/>
    <lineage>
        <taxon>Bacteria</taxon>
        <taxon>Pseudomonadati</taxon>
        <taxon>Pseudomonadota</taxon>
        <taxon>Gammaproteobacteria</taxon>
        <taxon>Chromatiales</taxon>
        <taxon>Ectothiorhodospiraceae</taxon>
        <taxon>Halorhodospira</taxon>
    </lineage>
</organism>
<dbReference type="RefSeq" id="WP_096406107.1">
    <property type="nucleotide sequence ID" value="NZ_AP017372.2"/>
</dbReference>
<protein>
    <recommendedName>
        <fullName evidence="2">Anti-sigma factor antagonist</fullName>
    </recommendedName>
</protein>
<dbReference type="InterPro" id="IPR002645">
    <property type="entry name" value="STAS_dom"/>
</dbReference>
<comment type="similarity">
    <text evidence="1 2">Belongs to the anti-sigma-factor antagonist family.</text>
</comment>
<keyword evidence="5" id="KW-1185">Reference proteome</keyword>
<dbReference type="OrthoDB" id="278639at2"/>
<proteinExistence type="inferred from homology"/>
<dbReference type="InterPro" id="IPR003658">
    <property type="entry name" value="Anti-sigma_ant"/>
</dbReference>
<accession>A0A0X8X689</accession>
<dbReference type="SUPFAM" id="SSF52091">
    <property type="entry name" value="SpoIIaa-like"/>
    <property type="match status" value="1"/>
</dbReference>
<evidence type="ECO:0000256" key="1">
    <source>
        <dbReference type="ARBA" id="ARBA00009013"/>
    </source>
</evidence>
<dbReference type="Proteomes" id="UP000218890">
    <property type="component" value="Chromosome"/>
</dbReference>
<dbReference type="EMBL" id="AP017372">
    <property type="protein sequence ID" value="BAU56360.1"/>
    <property type="molecule type" value="Genomic_DNA"/>
</dbReference>
<dbReference type="KEGG" id="hhk:HH1059_22900"/>
<feature type="domain" description="STAS" evidence="3">
    <location>
        <begin position="3"/>
        <end position="101"/>
    </location>
</feature>
<sequence>MAIHTSTEDGGKTLVLNVSGYFDFSLHKDFRQAYKGSEGVRRFVVDLRETEYMDSSALGMLLLLREFATDQGGEVVLRNCTREVRKILEIANFQRLFQIEE</sequence>
<dbReference type="NCBIfam" id="TIGR00377">
    <property type="entry name" value="ant_ant_sig"/>
    <property type="match status" value="1"/>
</dbReference>
<reference evidence="4" key="1">
    <citation type="submission" date="2016-02" db="EMBL/GenBank/DDBJ databases">
        <title>Halorhodospira halochloris DSM-1059 complete genome, version 2.</title>
        <authorList>
            <person name="Tsukatani Y."/>
        </authorList>
    </citation>
    <scope>NUCLEOTIDE SEQUENCE</scope>
    <source>
        <strain evidence="4">DSM 1059</strain>
    </source>
</reference>